<dbReference type="PROSITE" id="PS50894">
    <property type="entry name" value="HPT"/>
    <property type="match status" value="1"/>
</dbReference>
<evidence type="ECO:0000256" key="7">
    <source>
        <dbReference type="ARBA" id="ARBA00023012"/>
    </source>
</evidence>
<gene>
    <name evidence="14" type="ORF">GRI65_11275</name>
</gene>
<dbReference type="GO" id="GO:0006935">
    <property type="term" value="P:chemotaxis"/>
    <property type="evidence" value="ECO:0007669"/>
    <property type="project" value="InterPro"/>
</dbReference>
<dbReference type="Gene3D" id="3.30.565.10">
    <property type="entry name" value="Histidine kinase-like ATPase, C-terminal domain"/>
    <property type="match status" value="1"/>
</dbReference>
<protein>
    <recommendedName>
        <fullName evidence="3">Chemotaxis protein CheA</fullName>
        <ecNumber evidence="2">2.7.13.3</ecNumber>
    </recommendedName>
</protein>
<comment type="catalytic activity">
    <reaction evidence="1">
        <text>ATP + protein L-histidine = ADP + protein N-phospho-L-histidine.</text>
        <dbReference type="EC" id="2.7.13.3"/>
    </reaction>
</comment>
<dbReference type="SMART" id="SM00260">
    <property type="entry name" value="CheW"/>
    <property type="match status" value="1"/>
</dbReference>
<feature type="compositionally biased region" description="Low complexity" evidence="10">
    <location>
        <begin position="134"/>
        <end position="149"/>
    </location>
</feature>
<dbReference type="AlphaFoldDB" id="A0A845B3R7"/>
<dbReference type="SMART" id="SM00073">
    <property type="entry name" value="HPT"/>
    <property type="match status" value="1"/>
</dbReference>
<keyword evidence="5" id="KW-0808">Transferase</keyword>
<dbReference type="CDD" id="cd00088">
    <property type="entry name" value="HPT"/>
    <property type="match status" value="1"/>
</dbReference>
<dbReference type="Gene3D" id="1.20.120.160">
    <property type="entry name" value="HPT domain"/>
    <property type="match status" value="1"/>
</dbReference>
<dbReference type="SUPFAM" id="SSF50341">
    <property type="entry name" value="CheW-like"/>
    <property type="match status" value="2"/>
</dbReference>
<dbReference type="SUPFAM" id="SSF47226">
    <property type="entry name" value="Histidine-containing phosphotransfer domain, HPT domain"/>
    <property type="match status" value="1"/>
</dbReference>
<dbReference type="SMART" id="SM00387">
    <property type="entry name" value="HATPase_c"/>
    <property type="match status" value="1"/>
</dbReference>
<evidence type="ECO:0000259" key="12">
    <source>
        <dbReference type="PROSITE" id="PS50851"/>
    </source>
</evidence>
<evidence type="ECO:0000259" key="11">
    <source>
        <dbReference type="PROSITE" id="PS50109"/>
    </source>
</evidence>
<feature type="domain" description="HPt" evidence="13">
    <location>
        <begin position="1"/>
        <end position="101"/>
    </location>
</feature>
<organism evidence="14 15">
    <name type="scientific">Allopontixanthobacter sediminis</name>
    <dbReference type="NCBI Taxonomy" id="1689985"/>
    <lineage>
        <taxon>Bacteria</taxon>
        <taxon>Pseudomonadati</taxon>
        <taxon>Pseudomonadota</taxon>
        <taxon>Alphaproteobacteria</taxon>
        <taxon>Sphingomonadales</taxon>
        <taxon>Erythrobacteraceae</taxon>
        <taxon>Allopontixanthobacter</taxon>
    </lineage>
</organism>
<dbReference type="EC" id="2.7.13.3" evidence="2"/>
<evidence type="ECO:0000256" key="6">
    <source>
        <dbReference type="ARBA" id="ARBA00022777"/>
    </source>
</evidence>
<dbReference type="InterPro" id="IPR036061">
    <property type="entry name" value="CheW-like_dom_sf"/>
</dbReference>
<dbReference type="Gene3D" id="2.30.30.40">
    <property type="entry name" value="SH3 Domains"/>
    <property type="match status" value="1"/>
</dbReference>
<keyword evidence="15" id="KW-1185">Reference proteome</keyword>
<evidence type="ECO:0000256" key="4">
    <source>
        <dbReference type="ARBA" id="ARBA00022553"/>
    </source>
</evidence>
<evidence type="ECO:0000256" key="9">
    <source>
        <dbReference type="PROSITE-ProRule" id="PRU00110"/>
    </source>
</evidence>
<dbReference type="PROSITE" id="PS50851">
    <property type="entry name" value="CHEW"/>
    <property type="match status" value="1"/>
</dbReference>
<dbReference type="SUPFAM" id="SSF55874">
    <property type="entry name" value="ATPase domain of HSP90 chaperone/DNA topoisomerase II/histidine kinase"/>
    <property type="match status" value="1"/>
</dbReference>
<keyword evidence="4 9" id="KW-0597">Phosphoprotein</keyword>
<dbReference type="PRINTS" id="PR00344">
    <property type="entry name" value="BCTRLSENSOR"/>
</dbReference>
<name>A0A845B3R7_9SPHN</name>
<evidence type="ECO:0000256" key="5">
    <source>
        <dbReference type="ARBA" id="ARBA00022679"/>
    </source>
</evidence>
<dbReference type="Pfam" id="PF02518">
    <property type="entry name" value="HATPase_c"/>
    <property type="match status" value="1"/>
</dbReference>
<dbReference type="PANTHER" id="PTHR43395">
    <property type="entry name" value="SENSOR HISTIDINE KINASE CHEA"/>
    <property type="match status" value="1"/>
</dbReference>
<dbReference type="InterPro" id="IPR036890">
    <property type="entry name" value="HATPase_C_sf"/>
</dbReference>
<dbReference type="InterPro" id="IPR005467">
    <property type="entry name" value="His_kinase_dom"/>
</dbReference>
<proteinExistence type="predicted"/>
<dbReference type="GO" id="GO:0005737">
    <property type="term" value="C:cytoplasm"/>
    <property type="evidence" value="ECO:0007669"/>
    <property type="project" value="InterPro"/>
</dbReference>
<dbReference type="EMBL" id="WTYL01000003">
    <property type="protein sequence ID" value="MXP45030.1"/>
    <property type="molecule type" value="Genomic_DNA"/>
</dbReference>
<reference evidence="14 15" key="1">
    <citation type="submission" date="2019-12" db="EMBL/GenBank/DDBJ databases">
        <title>Genomic-based taxomic classification of the family Erythrobacteraceae.</title>
        <authorList>
            <person name="Xu L."/>
        </authorList>
    </citation>
    <scope>NUCLEOTIDE SEQUENCE [LARGE SCALE GENOMIC DNA]</scope>
    <source>
        <strain evidence="14 15">KCTC 42453</strain>
    </source>
</reference>
<feature type="domain" description="Histidine kinase" evidence="11">
    <location>
        <begin position="147"/>
        <end position="398"/>
    </location>
</feature>
<dbReference type="InterPro" id="IPR036641">
    <property type="entry name" value="HPT_dom_sf"/>
</dbReference>
<evidence type="ECO:0000259" key="13">
    <source>
        <dbReference type="PROSITE" id="PS50894"/>
    </source>
</evidence>
<dbReference type="PROSITE" id="PS50109">
    <property type="entry name" value="HIS_KIN"/>
    <property type="match status" value="1"/>
</dbReference>
<dbReference type="Pfam" id="PF01584">
    <property type="entry name" value="CheW"/>
    <property type="match status" value="1"/>
</dbReference>
<keyword evidence="6" id="KW-0418">Kinase</keyword>
<dbReference type="RefSeq" id="WP_160756670.1">
    <property type="nucleotide sequence ID" value="NZ_WTYL01000003.1"/>
</dbReference>
<feature type="domain" description="CheW-like" evidence="12">
    <location>
        <begin position="400"/>
        <end position="536"/>
    </location>
</feature>
<keyword evidence="7" id="KW-0902">Two-component regulatory system</keyword>
<dbReference type="FunFam" id="3.30.565.10:FF:000016">
    <property type="entry name" value="Chemotaxis protein CheA, putative"/>
    <property type="match status" value="1"/>
</dbReference>
<sequence>MDDLLAEFVAETREMLEAIEGEIVAWEADPDDRARLDSIFRFVHTVKGNCGFFDYPELESLSHAAESALAEVRAGRRVADFQLVNGVLAIIDRIGRMTAQIENGDALNSSGDDLLIAMLDPDSEEHDEPQEIQATESTPAKPSTPAATPRSIRLPVDLLDRVMSGVSDMVLARNDLARRLRASGSEPSIDGPFERLSGILNDVREATTRMRMQRIEYLYNPVPRLVRDLSAELGKQVMVDLEGEDAEMDREMIEMIRDPVTHIIRNAIDHGLETPAERRAAGKHEVGLLGMTARQSGNRISIAISDDGRGLDCARLGAKAVAAGLLTEAQVAEMSREDLHQLIFEPGLSTAEVVSEVSGRGVGMDVVRANLDKIGGTITVRSTPGEGTVFILAIPLTLSIVAGLTVAVGDQRFAVPRSYVEEIMHGAASSLEFSSLGDADLVTFRGRRIPCLSLARVLNLRESTDLRRETLLLIRLGTGDLFALAVDRVFDHEDLVVKPLAPAVMATGIYAGTTLLDDGSPILMLDVQTIAAQNGLVSEVRVRPSPPENANRERAVRTRPVMLFTGMDGRRRAIAMDLVRRIDVLSSDAVDIEGSRSQIVIEGSILPLIGLDDRAGTGTIPEGKLKLLRLSDGQCELAYAVSDVSDASAIENEIVPSEDDPLIEGVTMIGGYPTPVLDGLALFARHGRKMHPGAPVTCRLPANDEWSKAMLQPLVEAAGYRIAASPDEPANVTILMDDQPVPADVSATVIRLHSDSNQPEGRERGIYRYDRDALLAALKQALAGSVR</sequence>
<evidence type="ECO:0000256" key="1">
    <source>
        <dbReference type="ARBA" id="ARBA00000085"/>
    </source>
</evidence>
<evidence type="ECO:0000256" key="3">
    <source>
        <dbReference type="ARBA" id="ARBA00021495"/>
    </source>
</evidence>
<dbReference type="OrthoDB" id="9803176at2"/>
<evidence type="ECO:0000256" key="2">
    <source>
        <dbReference type="ARBA" id="ARBA00012438"/>
    </source>
</evidence>
<comment type="function">
    <text evidence="8">Involved in the transmission of sensory signals from the chemoreceptors to the flagellar motors. CheA is autophosphorylated; it can transfer its phosphate group to either CheB or CheY.</text>
</comment>
<evidence type="ECO:0000313" key="14">
    <source>
        <dbReference type="EMBL" id="MXP45030.1"/>
    </source>
</evidence>
<feature type="modified residue" description="Phosphohistidine" evidence="9">
    <location>
        <position position="44"/>
    </location>
</feature>
<accession>A0A845B3R7</accession>
<dbReference type="InterPro" id="IPR051315">
    <property type="entry name" value="Bact_Chemotaxis_CheA"/>
</dbReference>
<evidence type="ECO:0000256" key="8">
    <source>
        <dbReference type="ARBA" id="ARBA00035100"/>
    </source>
</evidence>
<feature type="region of interest" description="Disordered" evidence="10">
    <location>
        <begin position="122"/>
        <end position="151"/>
    </location>
</feature>
<dbReference type="InterPro" id="IPR004358">
    <property type="entry name" value="Sig_transdc_His_kin-like_C"/>
</dbReference>
<dbReference type="GO" id="GO:0000155">
    <property type="term" value="F:phosphorelay sensor kinase activity"/>
    <property type="evidence" value="ECO:0007669"/>
    <property type="project" value="InterPro"/>
</dbReference>
<evidence type="ECO:0000256" key="10">
    <source>
        <dbReference type="SAM" id="MobiDB-lite"/>
    </source>
</evidence>
<evidence type="ECO:0000313" key="15">
    <source>
        <dbReference type="Proteomes" id="UP000431922"/>
    </source>
</evidence>
<dbReference type="InterPro" id="IPR008207">
    <property type="entry name" value="Sig_transdc_His_kin_Hpt_dom"/>
</dbReference>
<dbReference type="InterPro" id="IPR002545">
    <property type="entry name" value="CheW-lke_dom"/>
</dbReference>
<dbReference type="Pfam" id="PF01627">
    <property type="entry name" value="Hpt"/>
    <property type="match status" value="1"/>
</dbReference>
<dbReference type="SMART" id="SM01231">
    <property type="entry name" value="H-kinase_dim"/>
    <property type="match status" value="1"/>
</dbReference>
<dbReference type="InterPro" id="IPR004105">
    <property type="entry name" value="CheA-like_dim"/>
</dbReference>
<dbReference type="PANTHER" id="PTHR43395:SF1">
    <property type="entry name" value="CHEMOTAXIS PROTEIN CHEA"/>
    <property type="match status" value="1"/>
</dbReference>
<dbReference type="InterPro" id="IPR003594">
    <property type="entry name" value="HATPase_dom"/>
</dbReference>
<dbReference type="Proteomes" id="UP000431922">
    <property type="component" value="Unassembled WGS sequence"/>
</dbReference>
<comment type="caution">
    <text evidence="14">The sequence shown here is derived from an EMBL/GenBank/DDBJ whole genome shotgun (WGS) entry which is preliminary data.</text>
</comment>